<sequence>MSTSTEPTATSTAPITAPGATTSPTSPISPSTTPSNPIPTATSTQSDKLIAVACYALDPSSKSYRIRPAVASSLSPLAILVATPSTASSSTQPGVVACFNAATDLVHHLDEQLARPPNMGETLSGLFRPASAELGGRLKKLGEKVKSGKEKVPVGKGGEEWSGDRRVEAIEWKEFEKIFGTE</sequence>
<dbReference type="RefSeq" id="XP_052942692.1">
    <property type="nucleotide sequence ID" value="XM_053091037.1"/>
</dbReference>
<evidence type="ECO:0000313" key="2">
    <source>
        <dbReference type="EMBL" id="KAI9632915.1"/>
    </source>
</evidence>
<comment type="caution">
    <text evidence="2">The sequence shown here is derived from an EMBL/GenBank/DDBJ whole genome shotgun (WGS) entry which is preliminary data.</text>
</comment>
<gene>
    <name evidence="2" type="ORF">MKK02DRAFT_40288</name>
</gene>
<accession>A0AA38H2V0</accession>
<dbReference type="AlphaFoldDB" id="A0AA38H2V0"/>
<protein>
    <submittedName>
        <fullName evidence="2">Uncharacterized protein</fullName>
    </submittedName>
</protein>
<name>A0AA38H2V0_9TREE</name>
<proteinExistence type="predicted"/>
<reference evidence="2" key="1">
    <citation type="journal article" date="2022" name="G3 (Bethesda)">
        <title>High quality genome of the basidiomycete yeast Dioszegia hungarica PDD-24b-2 isolated from cloud water.</title>
        <authorList>
            <person name="Jarrige D."/>
            <person name="Haridas S."/>
            <person name="Bleykasten-Grosshans C."/>
            <person name="Joly M."/>
            <person name="Nadalig T."/>
            <person name="Sancelme M."/>
            <person name="Vuilleumier S."/>
            <person name="Grigoriev I.V."/>
            <person name="Amato P."/>
            <person name="Bringel F."/>
        </authorList>
    </citation>
    <scope>NUCLEOTIDE SEQUENCE</scope>
    <source>
        <strain evidence="2">PDD-24b-2</strain>
    </source>
</reference>
<feature type="region of interest" description="Disordered" evidence="1">
    <location>
        <begin position="1"/>
        <end position="44"/>
    </location>
</feature>
<dbReference type="EMBL" id="JAKWFO010000013">
    <property type="protein sequence ID" value="KAI9632915.1"/>
    <property type="molecule type" value="Genomic_DNA"/>
</dbReference>
<organism evidence="2 3">
    <name type="scientific">Dioszegia hungarica</name>
    <dbReference type="NCBI Taxonomy" id="4972"/>
    <lineage>
        <taxon>Eukaryota</taxon>
        <taxon>Fungi</taxon>
        <taxon>Dikarya</taxon>
        <taxon>Basidiomycota</taxon>
        <taxon>Agaricomycotina</taxon>
        <taxon>Tremellomycetes</taxon>
        <taxon>Tremellales</taxon>
        <taxon>Bulleribasidiaceae</taxon>
        <taxon>Dioszegia</taxon>
    </lineage>
</organism>
<dbReference type="GeneID" id="77730242"/>
<keyword evidence="3" id="KW-1185">Reference proteome</keyword>
<evidence type="ECO:0000313" key="3">
    <source>
        <dbReference type="Proteomes" id="UP001164286"/>
    </source>
</evidence>
<dbReference type="Proteomes" id="UP001164286">
    <property type="component" value="Unassembled WGS sequence"/>
</dbReference>
<evidence type="ECO:0000256" key="1">
    <source>
        <dbReference type="SAM" id="MobiDB-lite"/>
    </source>
</evidence>